<evidence type="ECO:0000313" key="2">
    <source>
        <dbReference type="Proteomes" id="UP000724584"/>
    </source>
</evidence>
<accession>A0ACB7PES0</accession>
<evidence type="ECO:0000313" key="1">
    <source>
        <dbReference type="EMBL" id="KAH6640430.1"/>
    </source>
</evidence>
<dbReference type="Proteomes" id="UP000724584">
    <property type="component" value="Unassembled WGS sequence"/>
</dbReference>
<name>A0ACB7PES0_9PEZI</name>
<proteinExistence type="predicted"/>
<gene>
    <name evidence="1" type="ORF">F5144DRAFT_589914</name>
</gene>
<protein>
    <submittedName>
        <fullName evidence="1">Copper-exporting ATPase-like protein</fullName>
    </submittedName>
</protein>
<reference evidence="1 2" key="1">
    <citation type="journal article" date="2021" name="Nat. Commun.">
        <title>Genetic determinants of endophytism in the Arabidopsis root mycobiome.</title>
        <authorList>
            <person name="Mesny F."/>
            <person name="Miyauchi S."/>
            <person name="Thiergart T."/>
            <person name="Pickel B."/>
            <person name="Atanasova L."/>
            <person name="Karlsson M."/>
            <person name="Huettel B."/>
            <person name="Barry K.W."/>
            <person name="Haridas S."/>
            <person name="Chen C."/>
            <person name="Bauer D."/>
            <person name="Andreopoulos W."/>
            <person name="Pangilinan J."/>
            <person name="LaButti K."/>
            <person name="Riley R."/>
            <person name="Lipzen A."/>
            <person name="Clum A."/>
            <person name="Drula E."/>
            <person name="Henrissat B."/>
            <person name="Kohler A."/>
            <person name="Grigoriev I.V."/>
            <person name="Martin F.M."/>
            <person name="Hacquard S."/>
        </authorList>
    </citation>
    <scope>NUCLEOTIDE SEQUENCE [LARGE SCALE GENOMIC DNA]</scope>
    <source>
        <strain evidence="1 2">MPI-SDFR-AT-0079</strain>
    </source>
</reference>
<organism evidence="1 2">
    <name type="scientific">Chaetomium tenue</name>
    <dbReference type="NCBI Taxonomy" id="1854479"/>
    <lineage>
        <taxon>Eukaryota</taxon>
        <taxon>Fungi</taxon>
        <taxon>Dikarya</taxon>
        <taxon>Ascomycota</taxon>
        <taxon>Pezizomycotina</taxon>
        <taxon>Sordariomycetes</taxon>
        <taxon>Sordariomycetidae</taxon>
        <taxon>Sordariales</taxon>
        <taxon>Chaetomiaceae</taxon>
        <taxon>Chaetomium</taxon>
    </lineage>
</organism>
<dbReference type="EMBL" id="JAGIZQ010000002">
    <property type="protein sequence ID" value="KAH6640430.1"/>
    <property type="molecule type" value="Genomic_DNA"/>
</dbReference>
<sequence length="1812" mass="195901">MAPSIRRPMTAGPAETVSTSFLLANLHCPTCVSTIKRALHESCGELINWVSPNIVTSVVTVEHAPAASPRQMRKALEENGFEVCGITTSSDAVSDLDLELGETQQQGESSHSNMDRPASGLSRWFKPSGPQASRSQKTLAHLANCEQCRGTIGTETDEKGVLETVSHHANLASSKPTRSSQPTSAASKTFIAIESDMDPSAQPLWRATLAIGGMTCSACANMITEGLKKNDWVADVVVNLLSNSATVDIREREKADELVQAIEDFGYEATLDSVTDLNQGKRKGPDHSDTWRVTVAIGGMTCASCSNGITREMKKRDWVKDISVNLLTNSASVDIQGRDNADKLVEAIEDLGYDAALDAVVSLAQEAAEDHERTVEIRIDGLYCEHCPDRVTKSLAGFRRHLEVITAPTRQRPIMKLTYTPDAPSFTIRHILAAVEASDPGFSATIYHPPTLEERSKQIQRKHRSQILYRVLFTGAVCIPSFIIGIVYMSLIPGDDHTKHFMMEAWTSGISRAQIALFIMATPVYFFAADLFHRRAIKEIRTLWRRGSRVPVLQRFYRFGSMNTLMSLGTTIAYISSVSQMIAAAAYQAEEVNDSNFYFDSVVFLTFFLLLGRLIESYSKSKTGDAVEMLAKLRPTTAILLEGYGTEKEEDVVVKADLLDFGDVVRVTHGASPPSDGTIVRGESNFDESSLTGESRLVKKVPGDEVFSGTVNKNASLLVRITGVAGTSLLDQIVHVVREGQTKRAPIEQVADMMTSYFVPVVTLIAVLTWIIWLSLGLGGHIPTHYLDVTSGGWVAFSLQFAISVFVVACPCGLALAAPTAIFVGSGLAAKHGILAKGGGEAFEKASRIDCVVFDKTGTLTMGGEPSITDSEIYREDASQRDAVLAALKAVEENSSHPIAKAIVAFYATHTTSRANIDNLQEVPGKGMKATYHSSSTPESSFELAVGNESFMSDFSVSITSETTATLQRWKSEAKSVALAATRPLDGEKWTLAAALSISDPIRPEAPRIIKALQSRGTRVWMLSGDNPTTAAAVAQQLGIPDDQVIAGVLPTGKAEKIKYLQSTLRARVGDKAESSTKRAMVAMVGDGINDSPALATADVGVAIGSGADVAISSADFVLVKSDLRSVVDLLDLSKVVFTRIKFNFGWAVVYNCIALPVAAGIFYPIMSNGQHVRLDPVWASLAMALSSISVVLSSLALRVRMNGIGYRERQIEQHACPRHSRWEHTQYTAEGPHLGAKSKMNSNVKRKFNALLQGIGNRPPAEYGTDRDNLADPASSPISQRSSPQRPRTMAGDSSADLLKKRRTGGPTTTPSKYTTLQTTPMRSSPASIRSVPPSTTTISNVTLRKWTPGAGSPAPDGREGLPPPPKYCPGDRDQLLRRLATFQELTDWTPKPDRVSEVEWAKRGWACQGKERVKCTLCGRELVVKVNRKEVDGKEVAVLIASEVAESVVDAYAELIVESHAEDCLWRKRGCDDSLLRLPLPNPKLALQGLRQRYDELCERAPFLPYESNLRLPPTLDLDTIITHLPADFFTSPPPPPNKTNPTTTTTTTTTPAPENAHPQPNRPALALALLGWQSLTHPHLGTPVPNSASCHTCLRRLGLWMFKPREVDPSSGAVLVPAPMDHLDPLREHRFFCPWKNPEAQRNPGGEGGVVLPAAWEVLVVGLRNEAFIRERVAGDGGGGGGGGSRKKKGRGVVSGQGQGHGRSKSSVPAPGSSGGAGADGAAVPKTPERPVTVDGRPRGLVGGEDEDGEEEGREGEVDDEEARDRKDRDMMSRLRRVKSLFNTKAGGKLRKLGSSRPGTSHSNVGGGE</sequence>
<keyword evidence="2" id="KW-1185">Reference proteome</keyword>
<comment type="caution">
    <text evidence="1">The sequence shown here is derived from an EMBL/GenBank/DDBJ whole genome shotgun (WGS) entry which is preliminary data.</text>
</comment>